<evidence type="ECO:0000313" key="13">
    <source>
        <dbReference type="EMBL" id="KAK6628379.1"/>
    </source>
</evidence>
<dbReference type="SMART" id="SM01244">
    <property type="entry name" value="IRS"/>
    <property type="match status" value="1"/>
</dbReference>
<feature type="region of interest" description="Disordered" evidence="10">
    <location>
        <begin position="242"/>
        <end position="283"/>
    </location>
</feature>
<dbReference type="PANTHER" id="PTHR10614:SF13">
    <property type="entry name" value="INSULIN RECEPTOR SUBSTRATE 1"/>
    <property type="match status" value="1"/>
</dbReference>
<comment type="subunit">
    <text evidence="1">Bindings to phosphatidylinositol 3-kinase and SHP2.</text>
</comment>
<dbReference type="PROSITE" id="PS50003">
    <property type="entry name" value="PH_DOMAIN"/>
    <property type="match status" value="1"/>
</dbReference>
<dbReference type="Pfam" id="PF00169">
    <property type="entry name" value="PH"/>
    <property type="match status" value="1"/>
</dbReference>
<evidence type="ECO:0000259" key="11">
    <source>
        <dbReference type="PROSITE" id="PS50003"/>
    </source>
</evidence>
<dbReference type="InterPro" id="IPR011993">
    <property type="entry name" value="PH-like_dom_sf"/>
</dbReference>
<dbReference type="PRINTS" id="PR00628">
    <property type="entry name" value="INSULINRSI"/>
</dbReference>
<dbReference type="GO" id="GO:0048477">
    <property type="term" value="P:oogenesis"/>
    <property type="evidence" value="ECO:0007669"/>
    <property type="project" value="UniProtKB-KW"/>
</dbReference>
<dbReference type="InterPro" id="IPR001849">
    <property type="entry name" value="PH_domain"/>
</dbReference>
<keyword evidence="6" id="KW-0221">Differentiation</keyword>
<evidence type="ECO:0000256" key="6">
    <source>
        <dbReference type="ARBA" id="ARBA00022782"/>
    </source>
</evidence>
<dbReference type="EMBL" id="JAWJWE010000036">
    <property type="protein sequence ID" value="KAK6628379.1"/>
    <property type="molecule type" value="Genomic_DNA"/>
</dbReference>
<keyword evidence="7" id="KW-0896">Oogenesis</keyword>
<keyword evidence="3" id="KW-0597">Phosphoprotein</keyword>
<dbReference type="GO" id="GO:0043548">
    <property type="term" value="F:phosphatidylinositol 3-kinase binding"/>
    <property type="evidence" value="ECO:0007669"/>
    <property type="project" value="TreeGrafter"/>
</dbReference>
<evidence type="ECO:0000256" key="5">
    <source>
        <dbReference type="ARBA" id="ARBA00022737"/>
    </source>
</evidence>
<dbReference type="InterPro" id="IPR002404">
    <property type="entry name" value="IRS_PTB"/>
</dbReference>
<feature type="domain" description="PH" evidence="11">
    <location>
        <begin position="18"/>
        <end position="119"/>
    </location>
</feature>
<dbReference type="PROSITE" id="PS51064">
    <property type="entry name" value="IRS_PTB"/>
    <property type="match status" value="1"/>
</dbReference>
<evidence type="ECO:0000313" key="14">
    <source>
        <dbReference type="Proteomes" id="UP001372834"/>
    </source>
</evidence>
<evidence type="ECO:0000256" key="4">
    <source>
        <dbReference type="ARBA" id="ARBA00022604"/>
    </source>
</evidence>
<protein>
    <recommendedName>
        <fullName evidence="2">Insulin receptor substrate 1</fullName>
    </recommendedName>
    <alternativeName>
        <fullName evidence="8">Protein chico</fullName>
    </alternativeName>
</protein>
<dbReference type="SUPFAM" id="SSF50729">
    <property type="entry name" value="PH domain-like"/>
    <property type="match status" value="2"/>
</dbReference>
<name>A0AAN8NSY8_POLSC</name>
<dbReference type="GO" id="GO:0008286">
    <property type="term" value="P:insulin receptor signaling pathway"/>
    <property type="evidence" value="ECO:0007669"/>
    <property type="project" value="InterPro"/>
</dbReference>
<dbReference type="GO" id="GO:0005886">
    <property type="term" value="C:plasma membrane"/>
    <property type="evidence" value="ECO:0007669"/>
    <property type="project" value="TreeGrafter"/>
</dbReference>
<comment type="caution">
    <text evidence="13">The sequence shown here is derived from an EMBL/GenBank/DDBJ whole genome shotgun (WGS) entry which is preliminary data.</text>
</comment>
<dbReference type="FunFam" id="2.30.29.30:FF:000441">
    <property type="entry name" value="Insulin receptor substrate 1"/>
    <property type="match status" value="1"/>
</dbReference>
<dbReference type="InterPro" id="IPR039011">
    <property type="entry name" value="IRS"/>
</dbReference>
<comment type="function">
    <text evidence="9">Activates phosphatidylinositol 3-kinase when bound to the regulatory p85 subunit. May mediate the control of various cellular processes by insulin-like peptides. When phosphorylated by the insulin receptor binds specifically to various cellular proteins containing SH2 domains. Involved in control of cell proliferation, cell size, and body and organ growth throughout development. Also has a role in a signaling pathway controlling the physiological response required to endure periods of low nutrient conditions. Insulin/insulin-like growth factor (IGF) signaling pathway has a role in regulating aging and is necessary in the ovary for vitellogenic maturation.</text>
</comment>
<evidence type="ECO:0000259" key="12">
    <source>
        <dbReference type="PROSITE" id="PS51064"/>
    </source>
</evidence>
<sequence>MSTSKSTSSDHYDGRKGEIMRMGYLKKLKTMKKKFFILRGESSDASARLEYYDSEKKWRNSQPPKRTISLKTCFNINRRKDTKHKYVIALYTKDDCFCIVLDSEEDLQEWLKVLLKLQTGEDCVDGEQPKPNFEHVWKVTLQEKGLGDSKNLVGPYHVCLTDQTLTLVKITEDDAKPETLEFPLIYIRSCGVTGSFFYIEVGRQTVTGAGALWMLTEDANIAKNMNEVIFSAFSVQQKNLKDVNPHRKRSSSATESSKPTSVLQRRQTHGPSKPLISSGYSGRSLSSGELIKFEKKSFIRSISSFTVVAATPWLVHNKGVCVQKKVLSVGVISVLFTFSDFIKSSV</sequence>
<feature type="domain" description="IRS-type PTB" evidence="12">
    <location>
        <begin position="133"/>
        <end position="240"/>
    </location>
</feature>
<evidence type="ECO:0000256" key="9">
    <source>
        <dbReference type="ARBA" id="ARBA00046145"/>
    </source>
</evidence>
<evidence type="ECO:0000256" key="3">
    <source>
        <dbReference type="ARBA" id="ARBA00022553"/>
    </source>
</evidence>
<dbReference type="SMART" id="SM00310">
    <property type="entry name" value="PTBI"/>
    <property type="match status" value="1"/>
</dbReference>
<dbReference type="Gene3D" id="2.30.29.30">
    <property type="entry name" value="Pleckstrin-homology domain (PH domain)/Phosphotyrosine-binding domain (PTB)"/>
    <property type="match status" value="2"/>
</dbReference>
<dbReference type="GO" id="GO:0005829">
    <property type="term" value="C:cytosol"/>
    <property type="evidence" value="ECO:0007669"/>
    <property type="project" value="TreeGrafter"/>
</dbReference>
<proteinExistence type="predicted"/>
<gene>
    <name evidence="13" type="ORF">RUM43_002191</name>
</gene>
<evidence type="ECO:0000256" key="1">
    <source>
        <dbReference type="ARBA" id="ARBA00011440"/>
    </source>
</evidence>
<dbReference type="AlphaFoldDB" id="A0AAN8NSY8"/>
<evidence type="ECO:0000256" key="8">
    <source>
        <dbReference type="ARBA" id="ARBA00033282"/>
    </source>
</evidence>
<dbReference type="Pfam" id="PF02174">
    <property type="entry name" value="IRS"/>
    <property type="match status" value="1"/>
</dbReference>
<reference evidence="13 14" key="1">
    <citation type="submission" date="2023-10" db="EMBL/GenBank/DDBJ databases">
        <title>Genomes of two closely related lineages of the louse Polyplax serrata with different host specificities.</title>
        <authorList>
            <person name="Martinu J."/>
            <person name="Tarabai H."/>
            <person name="Stefka J."/>
            <person name="Hypsa V."/>
        </authorList>
    </citation>
    <scope>NUCLEOTIDE SEQUENCE [LARGE SCALE GENOMIC DNA]</scope>
    <source>
        <strain evidence="13">HR10_N</strain>
    </source>
</reference>
<dbReference type="PANTHER" id="PTHR10614">
    <property type="entry name" value="INSULIN RECEPTOR SUBSTRATE"/>
    <property type="match status" value="1"/>
</dbReference>
<dbReference type="CDD" id="cd01204">
    <property type="entry name" value="PTB_IRS"/>
    <property type="match status" value="1"/>
</dbReference>
<dbReference type="SMART" id="SM00233">
    <property type="entry name" value="PH"/>
    <property type="match status" value="1"/>
</dbReference>
<feature type="compositionally biased region" description="Low complexity" evidence="10">
    <location>
        <begin position="251"/>
        <end position="261"/>
    </location>
</feature>
<accession>A0AAN8NSY8</accession>
<dbReference type="GO" id="GO:0005158">
    <property type="term" value="F:insulin receptor binding"/>
    <property type="evidence" value="ECO:0007669"/>
    <property type="project" value="InterPro"/>
</dbReference>
<evidence type="ECO:0000256" key="10">
    <source>
        <dbReference type="SAM" id="MobiDB-lite"/>
    </source>
</evidence>
<keyword evidence="5" id="KW-0677">Repeat</keyword>
<dbReference type="Proteomes" id="UP001372834">
    <property type="component" value="Unassembled WGS sequence"/>
</dbReference>
<evidence type="ECO:0000256" key="2">
    <source>
        <dbReference type="ARBA" id="ARBA00015710"/>
    </source>
</evidence>
<keyword evidence="4" id="KW-0341">Growth regulation</keyword>
<dbReference type="CDD" id="cd01257">
    <property type="entry name" value="PH_IRS"/>
    <property type="match status" value="1"/>
</dbReference>
<organism evidence="13 14">
    <name type="scientific">Polyplax serrata</name>
    <name type="common">Common mouse louse</name>
    <dbReference type="NCBI Taxonomy" id="468196"/>
    <lineage>
        <taxon>Eukaryota</taxon>
        <taxon>Metazoa</taxon>
        <taxon>Ecdysozoa</taxon>
        <taxon>Arthropoda</taxon>
        <taxon>Hexapoda</taxon>
        <taxon>Insecta</taxon>
        <taxon>Pterygota</taxon>
        <taxon>Neoptera</taxon>
        <taxon>Paraneoptera</taxon>
        <taxon>Psocodea</taxon>
        <taxon>Troctomorpha</taxon>
        <taxon>Phthiraptera</taxon>
        <taxon>Anoplura</taxon>
        <taxon>Polyplacidae</taxon>
        <taxon>Polyplax</taxon>
    </lineage>
</organism>
<evidence type="ECO:0000256" key="7">
    <source>
        <dbReference type="ARBA" id="ARBA00022943"/>
    </source>
</evidence>